<keyword evidence="1" id="KW-0812">Transmembrane</keyword>
<dbReference type="SUPFAM" id="SSF74853">
    <property type="entry name" value="Lamin A/C globular tail domain"/>
    <property type="match status" value="1"/>
</dbReference>
<accession>A0A218P0T1</accession>
<evidence type="ECO:0000256" key="1">
    <source>
        <dbReference type="SAM" id="Phobius"/>
    </source>
</evidence>
<keyword evidence="4" id="KW-1185">Reference proteome</keyword>
<proteinExistence type="predicted"/>
<dbReference type="Proteomes" id="UP000197156">
    <property type="component" value="Chromosome"/>
</dbReference>
<dbReference type="InterPro" id="IPR036415">
    <property type="entry name" value="Lamin_tail_dom_sf"/>
</dbReference>
<evidence type="ECO:0000313" key="3">
    <source>
        <dbReference type="EMBL" id="ASI98509.1"/>
    </source>
</evidence>
<dbReference type="RefSeq" id="WP_088862469.1">
    <property type="nucleotide sequence ID" value="NZ_CP014854.1"/>
</dbReference>
<dbReference type="GeneID" id="33323581"/>
<evidence type="ECO:0000313" key="4">
    <source>
        <dbReference type="Proteomes" id="UP000197156"/>
    </source>
</evidence>
<dbReference type="InterPro" id="IPR001322">
    <property type="entry name" value="Lamin_tail_dom"/>
</dbReference>
<feature type="transmembrane region" description="Helical" evidence="1">
    <location>
        <begin position="7"/>
        <end position="28"/>
    </location>
</feature>
<name>A0A218P0T1_THECE</name>
<dbReference type="AlphaFoldDB" id="A0A218P0T1"/>
<dbReference type="EMBL" id="CP014854">
    <property type="protein sequence ID" value="ASI98509.1"/>
    <property type="molecule type" value="Genomic_DNA"/>
</dbReference>
<keyword evidence="1" id="KW-1133">Transmembrane helix</keyword>
<dbReference type="Gene3D" id="2.60.40.1260">
    <property type="entry name" value="Lamin Tail domain"/>
    <property type="match status" value="1"/>
</dbReference>
<reference evidence="3 4" key="1">
    <citation type="submission" date="2016-03" db="EMBL/GenBank/DDBJ databases">
        <title>Complete genome sequence of Thermococcus celer.</title>
        <authorList>
            <person name="Oger P.M."/>
        </authorList>
    </citation>
    <scope>NUCLEOTIDE SEQUENCE [LARGE SCALE GENOMIC DNA]</scope>
    <source>
        <strain evidence="3 4">Vu 13</strain>
    </source>
</reference>
<dbReference type="KEGG" id="tce:A3L02_02465"/>
<dbReference type="Pfam" id="PF00932">
    <property type="entry name" value="LTD"/>
    <property type="match status" value="1"/>
</dbReference>
<organism evidence="3 4">
    <name type="scientific">Thermococcus celer Vu 13 = JCM 8558</name>
    <dbReference type="NCBI Taxonomy" id="1293037"/>
    <lineage>
        <taxon>Archaea</taxon>
        <taxon>Methanobacteriati</taxon>
        <taxon>Methanobacteriota</taxon>
        <taxon>Thermococci</taxon>
        <taxon>Thermococcales</taxon>
        <taxon>Thermococcaceae</taxon>
        <taxon>Thermococcus</taxon>
    </lineage>
</organism>
<protein>
    <recommendedName>
        <fullName evidence="2">LTD domain-containing protein</fullName>
    </recommendedName>
</protein>
<keyword evidence="1" id="KW-0472">Membrane</keyword>
<sequence>MKRGASSIEYLLMIAVALGIVLVTIYAVSEILPRDLGGHHVFISRVEYDPPGDDVEGEYVVITNGELFEDVNMSGWKLMDEKNHVYTFPSGFILKAGASVKVHTGSGEDTATDLYWGRGSAVWNNNGDTAYLYDADGNLVDKCSWTGKEGGAVDCH</sequence>
<dbReference type="PROSITE" id="PS51841">
    <property type="entry name" value="LTD"/>
    <property type="match status" value="1"/>
</dbReference>
<evidence type="ECO:0000259" key="2">
    <source>
        <dbReference type="PROSITE" id="PS51841"/>
    </source>
</evidence>
<feature type="domain" description="LTD" evidence="2">
    <location>
        <begin position="27"/>
        <end position="147"/>
    </location>
</feature>
<gene>
    <name evidence="3" type="ORF">A3L02_02465</name>
</gene>